<organism evidence="5 6">
    <name type="scientific">Castilleja foliolosa</name>
    <dbReference type="NCBI Taxonomy" id="1961234"/>
    <lineage>
        <taxon>Eukaryota</taxon>
        <taxon>Viridiplantae</taxon>
        <taxon>Streptophyta</taxon>
        <taxon>Embryophyta</taxon>
        <taxon>Tracheophyta</taxon>
        <taxon>Spermatophyta</taxon>
        <taxon>Magnoliopsida</taxon>
        <taxon>eudicotyledons</taxon>
        <taxon>Gunneridae</taxon>
        <taxon>Pentapetalae</taxon>
        <taxon>asterids</taxon>
        <taxon>lamiids</taxon>
        <taxon>Lamiales</taxon>
        <taxon>Orobanchaceae</taxon>
        <taxon>Pedicularideae</taxon>
        <taxon>Castillejinae</taxon>
        <taxon>Castilleja</taxon>
    </lineage>
</organism>
<keyword evidence="6" id="KW-1185">Reference proteome</keyword>
<evidence type="ECO:0000256" key="3">
    <source>
        <dbReference type="ARBA" id="ARBA00023242"/>
    </source>
</evidence>
<feature type="compositionally biased region" description="Acidic residues" evidence="4">
    <location>
        <begin position="632"/>
        <end position="645"/>
    </location>
</feature>
<comment type="similarity">
    <text evidence="2">Belongs to the NOC2 family.</text>
</comment>
<evidence type="ECO:0000313" key="5">
    <source>
        <dbReference type="EMBL" id="KAL3647634.1"/>
    </source>
</evidence>
<reference evidence="6" key="1">
    <citation type="journal article" date="2024" name="IScience">
        <title>Strigolactones Initiate the Formation of Haustorium-like Structures in Castilleja.</title>
        <authorList>
            <person name="Buerger M."/>
            <person name="Peterson D."/>
            <person name="Chory J."/>
        </authorList>
    </citation>
    <scope>NUCLEOTIDE SEQUENCE [LARGE SCALE GENOMIC DNA]</scope>
</reference>
<feature type="compositionally biased region" description="Basic and acidic residues" evidence="4">
    <location>
        <begin position="622"/>
        <end position="631"/>
    </location>
</feature>
<feature type="region of interest" description="Disordered" evidence="4">
    <location>
        <begin position="1"/>
        <end position="39"/>
    </location>
</feature>
<feature type="compositionally biased region" description="Basic and acidic residues" evidence="4">
    <location>
        <begin position="10"/>
        <end position="39"/>
    </location>
</feature>
<evidence type="ECO:0000256" key="2">
    <source>
        <dbReference type="ARBA" id="ARBA00005907"/>
    </source>
</evidence>
<feature type="compositionally biased region" description="Basic and acidic residues" evidence="4">
    <location>
        <begin position="663"/>
        <end position="672"/>
    </location>
</feature>
<comment type="caution">
    <text evidence="5">The sequence shown here is derived from an EMBL/GenBank/DDBJ whole genome shotgun (WGS) entry which is preliminary data.</text>
</comment>
<dbReference type="AlphaFoldDB" id="A0ABD3E3K9"/>
<feature type="compositionally biased region" description="Acidic residues" evidence="4">
    <location>
        <begin position="70"/>
        <end position="80"/>
    </location>
</feature>
<keyword evidence="3" id="KW-0539">Nucleus</keyword>
<dbReference type="Proteomes" id="UP001632038">
    <property type="component" value="Unassembled WGS sequence"/>
</dbReference>
<feature type="compositionally biased region" description="Acidic residues" evidence="4">
    <location>
        <begin position="683"/>
        <end position="712"/>
    </location>
</feature>
<dbReference type="GO" id="GO:0005634">
    <property type="term" value="C:nucleus"/>
    <property type="evidence" value="ECO:0007669"/>
    <property type="project" value="UniProtKB-SubCell"/>
</dbReference>
<dbReference type="PANTHER" id="PTHR12687">
    <property type="entry name" value="NUCLEOLAR COMPLEX 2 AND RAD4-RELATED"/>
    <property type="match status" value="1"/>
</dbReference>
<comment type="subcellular location">
    <subcellularLocation>
        <location evidence="1">Nucleus</location>
    </subcellularLocation>
</comment>
<sequence>MGSKSKAKKLKEESEVKKSSGMDKKEAKEHAGTLRKLQEKDPEFYEYLKDHDKELLEFGEEGLDDNIQTDAEDDEEETDVDNLDYNDDEAEEKLEPSRSVITSDMVDSWCDSIRDGAKLGAVRSLLRAFRSACHYGDDTGDDPTAKLSTMSSPVFNKIMVFVLNEMDGILRGLLKLPPSGGNKEMIMDLMTKRPWKNFNHLVKSYLGNALHVLNQMTDNEMIAFMLRRLRYSSVFLAAFPALLRKYTKVALHFWGTGSGALPVVSFLFIRDCCIRLGSDCLDDCVRGMYKAYVLNCHFINSTKLQHIQFLGNCFTEVLGVDIASAYQHAFVYIRQLAMILKETLSCSSKKKKTNNKGNDQSSGSKKEKGKEALSSSKKKETFRKVYQWKYINCLELWTGVICANSSESDLRPLAYPLTQIITGVARLLPSACYFPLRLRCVRMLNYIGAATGTFIPVSLILLDMLEIKELRRPPTGGIGKAIDLFSILKVSKATLKTRAFQEACVSAVVEGLAEHLSQWSYSISFMELSFVPSVRIRNFCKTTKVDRFRKEMRRLTRQIEANSDFINKKRTAVSFLPNDPAAETFLEDEKNSGTSPLSQYVATLRQRSKDRTKALLESSVRVGDRSSKYGNEDDDDDDEDDDSDGEERTGLLLPGNNTKRKTEKNVKKKSLEFEPSEGGGTGLDEDIIEDFVLSDDEDYLGGDGLDEEDSEPVAEPADRDSKKRKQPTETLNEKAKPGKRKSKKRKKAHGKK</sequence>
<dbReference type="PANTHER" id="PTHR12687:SF4">
    <property type="entry name" value="NUCLEOLAR COMPLEX PROTEIN 2 HOMOLOG"/>
    <property type="match status" value="1"/>
</dbReference>
<dbReference type="InterPro" id="IPR005343">
    <property type="entry name" value="Noc2"/>
</dbReference>
<feature type="region of interest" description="Disordered" evidence="4">
    <location>
        <begin position="612"/>
        <end position="752"/>
    </location>
</feature>
<evidence type="ECO:0000256" key="4">
    <source>
        <dbReference type="SAM" id="MobiDB-lite"/>
    </source>
</evidence>
<evidence type="ECO:0000256" key="1">
    <source>
        <dbReference type="ARBA" id="ARBA00004123"/>
    </source>
</evidence>
<dbReference type="EMBL" id="JAVIJP010000009">
    <property type="protein sequence ID" value="KAL3647634.1"/>
    <property type="molecule type" value="Genomic_DNA"/>
</dbReference>
<accession>A0ABD3E3K9</accession>
<gene>
    <name evidence="5" type="ORF">CASFOL_008602</name>
</gene>
<evidence type="ECO:0000313" key="6">
    <source>
        <dbReference type="Proteomes" id="UP001632038"/>
    </source>
</evidence>
<feature type="compositionally biased region" description="Basic residues" evidence="4">
    <location>
        <begin position="737"/>
        <end position="752"/>
    </location>
</feature>
<protein>
    <recommendedName>
        <fullName evidence="7">Nucleolar complex protein 2 homolog</fullName>
    </recommendedName>
</protein>
<proteinExistence type="inferred from homology"/>
<dbReference type="Pfam" id="PF03715">
    <property type="entry name" value="Noc2"/>
    <property type="match status" value="1"/>
</dbReference>
<evidence type="ECO:0008006" key="7">
    <source>
        <dbReference type="Google" id="ProtNLM"/>
    </source>
</evidence>
<feature type="region of interest" description="Disordered" evidence="4">
    <location>
        <begin position="349"/>
        <end position="372"/>
    </location>
</feature>
<feature type="region of interest" description="Disordered" evidence="4">
    <location>
        <begin position="58"/>
        <end position="80"/>
    </location>
</feature>
<name>A0ABD3E3K9_9LAMI</name>